<protein>
    <recommendedName>
        <fullName evidence="4">TadE-like protein</fullName>
    </recommendedName>
</protein>
<evidence type="ECO:0000313" key="3">
    <source>
        <dbReference type="Proteomes" id="UP001499993"/>
    </source>
</evidence>
<feature type="compositionally biased region" description="Acidic residues" evidence="1">
    <location>
        <begin position="152"/>
        <end position="164"/>
    </location>
</feature>
<dbReference type="RefSeq" id="WP_345558711.1">
    <property type="nucleotide sequence ID" value="NZ_BAABIK010000033.1"/>
</dbReference>
<accession>A0ABP9GVS3</accession>
<feature type="compositionally biased region" description="Low complexity" evidence="1">
    <location>
        <begin position="165"/>
        <end position="176"/>
    </location>
</feature>
<dbReference type="EMBL" id="BAABIK010000033">
    <property type="protein sequence ID" value="GAA4954418.1"/>
    <property type="molecule type" value="Genomic_DNA"/>
</dbReference>
<evidence type="ECO:0000313" key="2">
    <source>
        <dbReference type="EMBL" id="GAA4954418.1"/>
    </source>
</evidence>
<comment type="caution">
    <text evidence="2">The sequence shown here is derived from an EMBL/GenBank/DDBJ whole genome shotgun (WGS) entry which is preliminary data.</text>
</comment>
<sequence length="202" mass="19976">MRCRSTGDRGGVTAETAAALPSLVLVLGVALAAVQAGAVHVACVDSARMGARALARGEPEHAVRAAVDRTAPDSAQVELTTGGGMARVAVTAPVPIGPLAELPIEVEGRAATPLESLEGLESVEEGAPAESLVGVEKLEELEELEAPGGGEEAVEGEDVGEPDGSEASGPSASGPSDRAEQSPAALGGDDAQGRDGNDAAVE</sequence>
<gene>
    <name evidence="2" type="ORF">GCM10023224_44750</name>
</gene>
<keyword evidence="3" id="KW-1185">Reference proteome</keyword>
<feature type="compositionally biased region" description="Basic and acidic residues" evidence="1">
    <location>
        <begin position="191"/>
        <end position="202"/>
    </location>
</feature>
<evidence type="ECO:0000256" key="1">
    <source>
        <dbReference type="SAM" id="MobiDB-lite"/>
    </source>
</evidence>
<reference evidence="3" key="1">
    <citation type="journal article" date="2019" name="Int. J. Syst. Evol. Microbiol.">
        <title>The Global Catalogue of Microorganisms (GCM) 10K type strain sequencing project: providing services to taxonomists for standard genome sequencing and annotation.</title>
        <authorList>
            <consortium name="The Broad Institute Genomics Platform"/>
            <consortium name="The Broad Institute Genome Sequencing Center for Infectious Disease"/>
            <person name="Wu L."/>
            <person name="Ma J."/>
        </authorList>
    </citation>
    <scope>NUCLEOTIDE SEQUENCE [LARGE SCALE GENOMIC DNA]</scope>
    <source>
        <strain evidence="3">JCM 18123</strain>
    </source>
</reference>
<feature type="region of interest" description="Disordered" evidence="1">
    <location>
        <begin position="142"/>
        <end position="202"/>
    </location>
</feature>
<dbReference type="NCBIfam" id="NF041390">
    <property type="entry name" value="TadE_Rv3655c"/>
    <property type="match status" value="1"/>
</dbReference>
<name>A0ABP9GVS3_9ACTN</name>
<dbReference type="Proteomes" id="UP001499993">
    <property type="component" value="Unassembled WGS sequence"/>
</dbReference>
<dbReference type="InterPro" id="IPR049790">
    <property type="entry name" value="Rv3655c/TadE"/>
</dbReference>
<proteinExistence type="predicted"/>
<organism evidence="2 3">
    <name type="scientific">Streptomonospora halophila</name>
    <dbReference type="NCBI Taxonomy" id="427369"/>
    <lineage>
        <taxon>Bacteria</taxon>
        <taxon>Bacillati</taxon>
        <taxon>Actinomycetota</taxon>
        <taxon>Actinomycetes</taxon>
        <taxon>Streptosporangiales</taxon>
        <taxon>Nocardiopsidaceae</taxon>
        <taxon>Streptomonospora</taxon>
    </lineage>
</organism>
<evidence type="ECO:0008006" key="4">
    <source>
        <dbReference type="Google" id="ProtNLM"/>
    </source>
</evidence>